<protein>
    <recommendedName>
        <fullName evidence="4">DUF5666 domain-containing protein</fullName>
    </recommendedName>
</protein>
<evidence type="ECO:0000313" key="3">
    <source>
        <dbReference type="Proteomes" id="UP001055025"/>
    </source>
</evidence>
<proteinExistence type="predicted"/>
<evidence type="ECO:0000313" key="2">
    <source>
        <dbReference type="EMBL" id="GJM54395.1"/>
    </source>
</evidence>
<dbReference type="Proteomes" id="UP001055025">
    <property type="component" value="Unassembled WGS sequence"/>
</dbReference>
<keyword evidence="3" id="KW-1185">Reference proteome</keyword>
<gene>
    <name evidence="2" type="ORF">ATOP_00500</name>
</gene>
<dbReference type="EMBL" id="BQKC01000001">
    <property type="protein sequence ID" value="GJM54395.1"/>
    <property type="molecule type" value="Genomic_DNA"/>
</dbReference>
<accession>A0AAV5AWS7</accession>
<evidence type="ECO:0000256" key="1">
    <source>
        <dbReference type="SAM" id="SignalP"/>
    </source>
</evidence>
<comment type="caution">
    <text evidence="2">The sequence shown here is derived from an EMBL/GenBank/DDBJ whole genome shotgun (WGS) entry which is preliminary data.</text>
</comment>
<dbReference type="RefSeq" id="WP_135977909.1">
    <property type="nucleotide sequence ID" value="NZ_BQKC01000001.1"/>
</dbReference>
<evidence type="ECO:0008006" key="4">
    <source>
        <dbReference type="Google" id="ProtNLM"/>
    </source>
</evidence>
<feature type="signal peptide" evidence="1">
    <location>
        <begin position="1"/>
        <end position="23"/>
    </location>
</feature>
<organism evidence="2 3">
    <name type="scientific">Granulimonas faecalis</name>
    <dbReference type="NCBI Taxonomy" id="2894155"/>
    <lineage>
        <taxon>Bacteria</taxon>
        <taxon>Bacillati</taxon>
        <taxon>Actinomycetota</taxon>
        <taxon>Coriobacteriia</taxon>
        <taxon>Coriobacteriales</taxon>
        <taxon>Kribbibacteriaceae</taxon>
        <taxon>Granulimonas</taxon>
    </lineage>
</organism>
<reference evidence="2" key="1">
    <citation type="journal article" date="2022" name="Int. J. Syst. Evol. Microbiol.">
        <title>Granulimonas faecalis gen. nov., sp. nov., and Leptogranulimonas caecicola gen. nov., sp. nov., novel lactate-producing Atopobiaceae bacteria isolated from mouse intestines, and an emended description of the family Atopobiaceae.</title>
        <authorList>
            <person name="Morinaga K."/>
            <person name="Kusada H."/>
            <person name="Sakamoto S."/>
            <person name="Murakami T."/>
            <person name="Toyoda A."/>
            <person name="Mori H."/>
            <person name="Meng X.Y."/>
            <person name="Takashino M."/>
            <person name="Murotomi K."/>
            <person name="Tamaki H."/>
        </authorList>
    </citation>
    <scope>NUCLEOTIDE SEQUENCE</scope>
    <source>
        <strain evidence="2">OPF53</strain>
    </source>
</reference>
<name>A0AAV5AWS7_9ACTN</name>
<feature type="chain" id="PRO_5043461688" description="DUF5666 domain-containing protein" evidence="1">
    <location>
        <begin position="24"/>
        <end position="118"/>
    </location>
</feature>
<dbReference type="AlphaFoldDB" id="A0AAV5AWS7"/>
<sequence length="118" mass="12448">MIRLRTALELLLVCSLCGLSVCACGSASDGISITDTTNQPGGTVSDETGEEHTGVITSYSNGFGTLRTDAGETFDLDFRYAIPLEDDGSLRVGERITVFLIPGDSSVEGWVLASHYPG</sequence>
<dbReference type="PROSITE" id="PS51257">
    <property type="entry name" value="PROKAR_LIPOPROTEIN"/>
    <property type="match status" value="1"/>
</dbReference>
<keyword evidence="1" id="KW-0732">Signal</keyword>